<feature type="transmembrane region" description="Helical" evidence="10">
    <location>
        <begin position="563"/>
        <end position="592"/>
    </location>
</feature>
<evidence type="ECO:0000256" key="9">
    <source>
        <dbReference type="SAM" id="MobiDB-lite"/>
    </source>
</evidence>
<dbReference type="GO" id="GO:0140359">
    <property type="term" value="F:ABC-type transporter activity"/>
    <property type="evidence" value="ECO:0007669"/>
    <property type="project" value="InterPro"/>
</dbReference>
<evidence type="ECO:0000256" key="6">
    <source>
        <dbReference type="ARBA" id="ARBA00022840"/>
    </source>
</evidence>
<organism evidence="13 14">
    <name type="scientific">Akanthomyces lecanii RCEF 1005</name>
    <dbReference type="NCBI Taxonomy" id="1081108"/>
    <lineage>
        <taxon>Eukaryota</taxon>
        <taxon>Fungi</taxon>
        <taxon>Dikarya</taxon>
        <taxon>Ascomycota</taxon>
        <taxon>Pezizomycotina</taxon>
        <taxon>Sordariomycetes</taxon>
        <taxon>Hypocreomycetidae</taxon>
        <taxon>Hypocreales</taxon>
        <taxon>Cordycipitaceae</taxon>
        <taxon>Akanthomyces</taxon>
        <taxon>Cordyceps confragosa</taxon>
    </lineage>
</organism>
<dbReference type="InterPro" id="IPR011527">
    <property type="entry name" value="ABC1_TM_dom"/>
</dbReference>
<keyword evidence="7 10" id="KW-1133">Transmembrane helix</keyword>
<dbReference type="PANTHER" id="PTHR24223:SF345">
    <property type="entry name" value="ABC MULTIDRUG TRANSPORTER (EUROFUNG)"/>
    <property type="match status" value="1"/>
</dbReference>
<dbReference type="SUPFAM" id="SSF52540">
    <property type="entry name" value="P-loop containing nucleoside triphosphate hydrolases"/>
    <property type="match status" value="2"/>
</dbReference>
<feature type="transmembrane region" description="Helical" evidence="10">
    <location>
        <begin position="165"/>
        <end position="187"/>
    </location>
</feature>
<dbReference type="InterPro" id="IPR017871">
    <property type="entry name" value="ABC_transporter-like_CS"/>
</dbReference>
<evidence type="ECO:0000256" key="10">
    <source>
        <dbReference type="SAM" id="Phobius"/>
    </source>
</evidence>
<dbReference type="AlphaFoldDB" id="A0A168FJA6"/>
<dbReference type="Pfam" id="PF00005">
    <property type="entry name" value="ABC_tran"/>
    <property type="match status" value="1"/>
</dbReference>
<dbReference type="SMART" id="SM00382">
    <property type="entry name" value="AAA"/>
    <property type="match status" value="2"/>
</dbReference>
<dbReference type="CDD" id="cd18580">
    <property type="entry name" value="ABC_6TM_ABCC_D2"/>
    <property type="match status" value="1"/>
</dbReference>
<dbReference type="Gene3D" id="3.40.50.300">
    <property type="entry name" value="P-loop containing nucleotide triphosphate hydrolases"/>
    <property type="match status" value="4"/>
</dbReference>
<feature type="transmembrane region" description="Helical" evidence="10">
    <location>
        <begin position="782"/>
        <end position="804"/>
    </location>
</feature>
<keyword evidence="3" id="KW-1003">Cell membrane</keyword>
<evidence type="ECO:0000256" key="4">
    <source>
        <dbReference type="ARBA" id="ARBA00022692"/>
    </source>
</evidence>
<dbReference type="PROSITE" id="PS00211">
    <property type="entry name" value="ABC_TRANSPORTER_1"/>
    <property type="match status" value="2"/>
</dbReference>
<dbReference type="InterPro" id="IPR036640">
    <property type="entry name" value="ABC1_TM_sf"/>
</dbReference>
<reference evidence="13 14" key="1">
    <citation type="journal article" date="2016" name="Genome Biol. Evol.">
        <title>Divergent and convergent evolution of fungal pathogenicity.</title>
        <authorList>
            <person name="Shang Y."/>
            <person name="Xiao G."/>
            <person name="Zheng P."/>
            <person name="Cen K."/>
            <person name="Zhan S."/>
            <person name="Wang C."/>
        </authorList>
    </citation>
    <scope>NUCLEOTIDE SEQUENCE [LARGE SCALE GENOMIC DNA]</scope>
    <source>
        <strain evidence="13 14">RCEF 1005</strain>
    </source>
</reference>
<feature type="transmembrane region" description="Helical" evidence="10">
    <location>
        <begin position="648"/>
        <end position="681"/>
    </location>
</feature>
<evidence type="ECO:0000256" key="2">
    <source>
        <dbReference type="ARBA" id="ARBA00022448"/>
    </source>
</evidence>
<feature type="domain" description="ABC transporter" evidence="11">
    <location>
        <begin position="267"/>
        <end position="469"/>
    </location>
</feature>
<dbReference type="Pfam" id="PF00664">
    <property type="entry name" value="ABC_membrane"/>
    <property type="match status" value="2"/>
</dbReference>
<evidence type="ECO:0000256" key="3">
    <source>
        <dbReference type="ARBA" id="ARBA00022475"/>
    </source>
</evidence>
<dbReference type="STRING" id="1081108.A0A168FJA6"/>
<dbReference type="InterPro" id="IPR044726">
    <property type="entry name" value="ABCC_6TM_D2"/>
</dbReference>
<dbReference type="PANTHER" id="PTHR24223">
    <property type="entry name" value="ATP-BINDING CASSETTE SUB-FAMILY C"/>
    <property type="match status" value="1"/>
</dbReference>
<keyword evidence="5" id="KW-0547">Nucleotide-binding</keyword>
<dbReference type="GO" id="GO:0005886">
    <property type="term" value="C:plasma membrane"/>
    <property type="evidence" value="ECO:0007669"/>
    <property type="project" value="UniProtKB-SubCell"/>
</dbReference>
<dbReference type="EMBL" id="AZHF01000005">
    <property type="protein sequence ID" value="OAA75265.1"/>
    <property type="molecule type" value="Genomic_DNA"/>
</dbReference>
<keyword evidence="8 10" id="KW-0472">Membrane</keyword>
<dbReference type="PROSITE" id="PS50893">
    <property type="entry name" value="ABC_TRANSPORTER_2"/>
    <property type="match status" value="1"/>
</dbReference>
<feature type="transmembrane region" description="Helical" evidence="10">
    <location>
        <begin position="193"/>
        <end position="214"/>
    </location>
</feature>
<keyword evidence="14" id="KW-1185">Reference proteome</keyword>
<dbReference type="Gene3D" id="1.20.1560.10">
    <property type="entry name" value="ABC transporter type 1, transmembrane domain"/>
    <property type="match status" value="2"/>
</dbReference>
<gene>
    <name evidence="13" type="ORF">LEL_07253</name>
</gene>
<dbReference type="Proteomes" id="UP000076881">
    <property type="component" value="Unassembled WGS sequence"/>
</dbReference>
<name>A0A168FJA6_CORDF</name>
<dbReference type="InterPro" id="IPR003439">
    <property type="entry name" value="ABC_transporter-like_ATP-bd"/>
</dbReference>
<evidence type="ECO:0000256" key="5">
    <source>
        <dbReference type="ARBA" id="ARBA00022741"/>
    </source>
</evidence>
<evidence type="ECO:0000259" key="11">
    <source>
        <dbReference type="PROSITE" id="PS50893"/>
    </source>
</evidence>
<keyword evidence="2" id="KW-0813">Transport</keyword>
<keyword evidence="6" id="KW-0067">ATP-binding</keyword>
<sequence>MSAVLQAYFHQRFLFKLRTVLVSAIFQKTTTVNVTVGDDKKALTLMSTDVQRIVLGLTLVHDLWAIPIQLGVTYFLLFRQIGPSFTASVIITLLCIAASSSIMRFVGRLQKRWMEHVQARISKTASAISNIKSIRISGLGDATETAIQNLRVEEISIGNKFRSILLFNIALGFAPGQLSPMFTFVIAMRDLSVTAIFTSMSLMALTGGKLNLLIQKAPYLMALLACFHRIQEFLEQEGQQDFRVQQVSGAETAGDSALRRRECPNSICIRDGYFGWKNGKPILKNVSAEIKPGLTVVAGPVACGKSTLCKALLGETVFNRGQNIVGKGDIDEARYEEVLEATMLHIDLLLLPQGDATMVGSNGGALSGGQKQRVSIARALYECCQLSVFDDVLSGLDKDTEQQLFNRVFGPHGLPRKRKATTVLCTHSSRHLPSATHIIVLSREGTVAEQGTFSDLQLNSNYVQSLGLTRHDHSEIDEESQRSIAKPTEQEPTRTTATAISRDATRTRGDRKVFMHYFGSIGTRWLAMLVLLGVLCGFLWNFPNVWLKLWSGDFARASPIHDMPYWLGIYSAFAILSLLAIIAEVSVGILAVAKVTGTKLHSDALRTVMTAPLRLFATTDMGVIANLFSQDMSLVDEELPVSLLEVVIMMWIVIGAAAVTATVSPYVLIAYPFIFAAVCFIQRFYLRTSRQLRLLDFEARSPLYTHFFDTMKGIATFRAFGWTDKAVSLNRTLLDASVRPDFQLKMIQSWLSFVLGMLVAVLGVTIIILATQLKADSGFTGASMVAIISLGGYLSSIVVNYTLLETFIGAVNHLKTFSDEAPAEDSGQDGRTLPVSRPAAGHVVLKGISTSYDEPHSDVANDGSPRLTLKNVSLDIMPGEKVAVCGRTGSGKSSLVLLLLRLLDPVPGTHQAIFIDGIPLAEIDVTTSAGSRFKVTGIWTYVLEHGGLGGELNADDFSHGQKQLFVLSRAIVRRRMRALARHAGAGDAPVLASPDAIGLETYARDDDGGLLILDEYNSSVDAETELRMQDIIAQEFKYYTVIYDQSPIGYGGEL</sequence>
<dbReference type="PROSITE" id="PS50929">
    <property type="entry name" value="ABC_TM1F"/>
    <property type="match status" value="2"/>
</dbReference>
<dbReference type="InterPro" id="IPR050173">
    <property type="entry name" value="ABC_transporter_C-like"/>
</dbReference>
<feature type="transmembrane region" description="Helical" evidence="10">
    <location>
        <begin position="749"/>
        <end position="770"/>
    </location>
</feature>
<dbReference type="InterPro" id="IPR003593">
    <property type="entry name" value="AAA+_ATPase"/>
</dbReference>
<dbReference type="FunFam" id="1.20.1560.10:FF:000066">
    <property type="entry name" value="ABC multidrug transporter (Eurofung)"/>
    <property type="match status" value="1"/>
</dbReference>
<evidence type="ECO:0000313" key="13">
    <source>
        <dbReference type="EMBL" id="OAA75265.1"/>
    </source>
</evidence>
<evidence type="ECO:0000256" key="8">
    <source>
        <dbReference type="ARBA" id="ARBA00023136"/>
    </source>
</evidence>
<protein>
    <submittedName>
        <fullName evidence="13">ABC transporter</fullName>
    </submittedName>
</protein>
<accession>A0A168FJA6</accession>
<evidence type="ECO:0000256" key="7">
    <source>
        <dbReference type="ARBA" id="ARBA00022989"/>
    </source>
</evidence>
<evidence type="ECO:0000256" key="1">
    <source>
        <dbReference type="ARBA" id="ARBA00004651"/>
    </source>
</evidence>
<comment type="subcellular location">
    <subcellularLocation>
        <location evidence="1">Cell membrane</location>
        <topology evidence="1">Multi-pass membrane protein</topology>
    </subcellularLocation>
</comment>
<keyword evidence="4 10" id="KW-0812">Transmembrane</keyword>
<feature type="domain" description="ABC transmembrane type-1" evidence="12">
    <location>
        <begin position="527"/>
        <end position="796"/>
    </location>
</feature>
<dbReference type="GO" id="GO:0016887">
    <property type="term" value="F:ATP hydrolysis activity"/>
    <property type="evidence" value="ECO:0007669"/>
    <property type="project" value="InterPro"/>
</dbReference>
<evidence type="ECO:0000313" key="14">
    <source>
        <dbReference type="Proteomes" id="UP000076881"/>
    </source>
</evidence>
<feature type="transmembrane region" description="Helical" evidence="10">
    <location>
        <begin position="53"/>
        <end position="78"/>
    </location>
</feature>
<feature type="region of interest" description="Disordered" evidence="9">
    <location>
        <begin position="474"/>
        <end position="497"/>
    </location>
</feature>
<feature type="domain" description="ABC transmembrane type-1" evidence="12">
    <location>
        <begin position="1"/>
        <end position="222"/>
    </location>
</feature>
<dbReference type="SUPFAM" id="SSF90123">
    <property type="entry name" value="ABC transporter transmembrane region"/>
    <property type="match status" value="2"/>
</dbReference>
<dbReference type="InterPro" id="IPR027417">
    <property type="entry name" value="P-loop_NTPase"/>
</dbReference>
<feature type="transmembrane region" description="Helical" evidence="10">
    <location>
        <begin position="84"/>
        <end position="106"/>
    </location>
</feature>
<proteinExistence type="predicted"/>
<comment type="caution">
    <text evidence="13">The sequence shown here is derived from an EMBL/GenBank/DDBJ whole genome shotgun (WGS) entry which is preliminary data.</text>
</comment>
<dbReference type="GO" id="GO:0005524">
    <property type="term" value="F:ATP binding"/>
    <property type="evidence" value="ECO:0007669"/>
    <property type="project" value="UniProtKB-KW"/>
</dbReference>
<evidence type="ECO:0000259" key="12">
    <source>
        <dbReference type="PROSITE" id="PS50929"/>
    </source>
</evidence>
<dbReference type="OrthoDB" id="6500128at2759"/>
<feature type="transmembrane region" description="Helical" evidence="10">
    <location>
        <begin position="525"/>
        <end position="543"/>
    </location>
</feature>